<keyword evidence="2" id="KW-0732">Signal</keyword>
<feature type="region of interest" description="Disordered" evidence="1">
    <location>
        <begin position="222"/>
        <end position="250"/>
    </location>
</feature>
<feature type="chain" id="PRO_5040216523" evidence="2">
    <location>
        <begin position="23"/>
        <end position="433"/>
    </location>
</feature>
<dbReference type="AlphaFoldDB" id="A0A9N9N335"/>
<evidence type="ECO:0000256" key="2">
    <source>
        <dbReference type="SAM" id="SignalP"/>
    </source>
</evidence>
<dbReference type="Proteomes" id="UP001152799">
    <property type="component" value="Chromosome 9"/>
</dbReference>
<gene>
    <name evidence="3" type="ORF">CEUTPL_LOCUS14389</name>
</gene>
<feature type="region of interest" description="Disordered" evidence="1">
    <location>
        <begin position="315"/>
        <end position="361"/>
    </location>
</feature>
<accession>A0A9N9N335</accession>
<evidence type="ECO:0000313" key="3">
    <source>
        <dbReference type="EMBL" id="CAG9774006.1"/>
    </source>
</evidence>
<name>A0A9N9N335_9CUCU</name>
<feature type="compositionally biased region" description="Polar residues" evidence="1">
    <location>
        <begin position="231"/>
        <end position="241"/>
    </location>
</feature>
<reference evidence="3" key="1">
    <citation type="submission" date="2022-01" db="EMBL/GenBank/DDBJ databases">
        <authorList>
            <person name="King R."/>
        </authorList>
    </citation>
    <scope>NUCLEOTIDE SEQUENCE</scope>
</reference>
<keyword evidence="4" id="KW-1185">Reference proteome</keyword>
<evidence type="ECO:0000313" key="4">
    <source>
        <dbReference type="Proteomes" id="UP001152799"/>
    </source>
</evidence>
<protein>
    <submittedName>
        <fullName evidence="3">Uncharacterized protein</fullName>
    </submittedName>
</protein>
<evidence type="ECO:0000256" key="1">
    <source>
        <dbReference type="SAM" id="MobiDB-lite"/>
    </source>
</evidence>
<dbReference type="OrthoDB" id="8197748at2759"/>
<feature type="signal peptide" evidence="2">
    <location>
        <begin position="1"/>
        <end position="22"/>
    </location>
</feature>
<sequence length="433" mass="49324">MKVFIVTIMLLNYLLLFLSVCSYPTLNEKNQEISWEAWLLVDDQNTNNRQQTSQIAPKRRITPKSVFVAPMFSPENLPPCAEGYSSDPMGRCVKIIKIDEDRHFDFLVSKLNERFGNLDYEEAFEATDEEPTRLDIPIDGDDYYDYSNDTPQFDNMAIIVTPTTREKEDVSKVAKRDDQELVTTTMATTTVVVGEDVTTTTISEDVTATTISEDVATTTTSEDVVATTTSNNEDATSITTNSDEEDVATTTISDDDVTKTTISNDDVTTTTISDVTTTEYETSTTPKVTTYHPLATTYHPYFDLGSRIKNFVKFPDDDTRPRSQHPEGNFIKFPDSGYQQESSGPRTRNVDSQTGNFVNNNEIVTPEPRFFSKPVKRQHKWSSEERHKPVVLRFPRKHFSFDLDKFKNGEFYRSLPMDDLTYLFGYKNAHNNR</sequence>
<feature type="compositionally biased region" description="Polar residues" evidence="1">
    <location>
        <begin position="337"/>
        <end position="361"/>
    </location>
</feature>
<organism evidence="3 4">
    <name type="scientific">Ceutorhynchus assimilis</name>
    <name type="common">cabbage seed weevil</name>
    <dbReference type="NCBI Taxonomy" id="467358"/>
    <lineage>
        <taxon>Eukaryota</taxon>
        <taxon>Metazoa</taxon>
        <taxon>Ecdysozoa</taxon>
        <taxon>Arthropoda</taxon>
        <taxon>Hexapoda</taxon>
        <taxon>Insecta</taxon>
        <taxon>Pterygota</taxon>
        <taxon>Neoptera</taxon>
        <taxon>Endopterygota</taxon>
        <taxon>Coleoptera</taxon>
        <taxon>Polyphaga</taxon>
        <taxon>Cucujiformia</taxon>
        <taxon>Curculionidae</taxon>
        <taxon>Ceutorhynchinae</taxon>
        <taxon>Ceutorhynchus</taxon>
    </lineage>
</organism>
<proteinExistence type="predicted"/>
<dbReference type="EMBL" id="OU892285">
    <property type="protein sequence ID" value="CAG9774006.1"/>
    <property type="molecule type" value="Genomic_DNA"/>
</dbReference>
<feature type="compositionally biased region" description="Basic and acidic residues" evidence="1">
    <location>
        <begin position="315"/>
        <end position="325"/>
    </location>
</feature>